<dbReference type="GO" id="GO:0102530">
    <property type="term" value="F:aclacinomycin T methylesterase activity"/>
    <property type="evidence" value="ECO:0007669"/>
    <property type="project" value="UniProtKB-EC"/>
</dbReference>
<reference evidence="2 3" key="1">
    <citation type="submission" date="2019-10" db="EMBL/GenBank/DDBJ databases">
        <title>Streptomyces smaragdinus sp. nov. and Streptomyces fabii sp. nov., isolated from the gut of fungus growing-termite Macrotermes natalensis.</title>
        <authorList>
            <person name="Schwitalla J."/>
            <person name="Benndorf R."/>
            <person name="Martin K."/>
            <person name="De Beer W."/>
            <person name="Kaster A.-K."/>
            <person name="Vollmers J."/>
            <person name="Poulsen M."/>
            <person name="Beemelmanns C."/>
        </authorList>
    </citation>
    <scope>NUCLEOTIDE SEQUENCE [LARGE SCALE GENOMIC DNA]</scope>
    <source>
        <strain evidence="2 3">RB5</strain>
    </source>
</reference>
<dbReference type="EC" id="3.1.1.95" evidence="2"/>
<sequence length="304" mass="31769">MAGVEGGVRVGEQELLAVRGIKLCVQEFGEPGDPVVLLVGGAEASMDWWEDGFCVQLAARGLRVVRYDSRDTGRSTTFPVGDPGYSGMDLVEDAAALVEALGVVAVHLVGISAGGGVGQELALRYPERVLTLTLVATTAAVDRGPGRPELPPVSERLAAYFRDPAPEPDWSDRESVIGYLLAGQRAFAGELPVDEERIRRIAGQVFDRSPAPAAAANHWRVAEDPDAGAAPSRTLGDIAVPTLVLHGTADPLFPLAHGEALAAEIPGARLVALPGMGHQVPPPELWDVVIPAIAEHCGGIRGGA</sequence>
<protein>
    <submittedName>
        <fullName evidence="2">Aclacinomycin methylesterase RdmC</fullName>
        <ecNumber evidence="2">3.1.1.95</ecNumber>
    </submittedName>
</protein>
<dbReference type="InterPro" id="IPR000073">
    <property type="entry name" value="AB_hydrolase_1"/>
</dbReference>
<organism evidence="2 3">
    <name type="scientific">Streptomyces smaragdinus</name>
    <dbReference type="NCBI Taxonomy" id="2585196"/>
    <lineage>
        <taxon>Bacteria</taxon>
        <taxon>Bacillati</taxon>
        <taxon>Actinomycetota</taxon>
        <taxon>Actinomycetes</taxon>
        <taxon>Kitasatosporales</taxon>
        <taxon>Streptomycetaceae</taxon>
        <taxon>Streptomyces</taxon>
    </lineage>
</organism>
<dbReference type="OrthoDB" id="8957634at2"/>
<dbReference type="SUPFAM" id="SSF53474">
    <property type="entry name" value="alpha/beta-Hydrolases"/>
    <property type="match status" value="1"/>
</dbReference>
<keyword evidence="3" id="KW-1185">Reference proteome</keyword>
<keyword evidence="2" id="KW-0378">Hydrolase</keyword>
<dbReference type="RefSeq" id="WP_153457128.1">
    <property type="nucleotide sequence ID" value="NZ_WEGJ01000052.1"/>
</dbReference>
<evidence type="ECO:0000259" key="1">
    <source>
        <dbReference type="Pfam" id="PF00561"/>
    </source>
</evidence>
<dbReference type="Pfam" id="PF00561">
    <property type="entry name" value="Abhydrolase_1"/>
    <property type="match status" value="1"/>
</dbReference>
<dbReference type="AlphaFoldDB" id="A0A7K0CUI0"/>
<dbReference type="PRINTS" id="PR00111">
    <property type="entry name" value="ABHYDROLASE"/>
</dbReference>
<dbReference type="GO" id="GO:0004806">
    <property type="term" value="F:triacylglycerol lipase activity"/>
    <property type="evidence" value="ECO:0007669"/>
    <property type="project" value="TreeGrafter"/>
</dbReference>
<name>A0A7K0CUI0_9ACTN</name>
<gene>
    <name evidence="2" type="primary">rdmC</name>
    <name evidence="2" type="ORF">SRB5_65520</name>
</gene>
<accession>A0A7K0CUI0</accession>
<evidence type="ECO:0000313" key="3">
    <source>
        <dbReference type="Proteomes" id="UP000466345"/>
    </source>
</evidence>
<feature type="domain" description="AB hydrolase-1" evidence="1">
    <location>
        <begin position="34"/>
        <end position="278"/>
    </location>
</feature>
<dbReference type="GO" id="GO:0046503">
    <property type="term" value="P:glycerolipid catabolic process"/>
    <property type="evidence" value="ECO:0007669"/>
    <property type="project" value="TreeGrafter"/>
</dbReference>
<dbReference type="PANTHER" id="PTHR43433:SF5">
    <property type="entry name" value="AB HYDROLASE-1 DOMAIN-CONTAINING PROTEIN"/>
    <property type="match status" value="1"/>
</dbReference>
<evidence type="ECO:0000313" key="2">
    <source>
        <dbReference type="EMBL" id="MQY16354.1"/>
    </source>
</evidence>
<proteinExistence type="predicted"/>
<dbReference type="Proteomes" id="UP000466345">
    <property type="component" value="Unassembled WGS sequence"/>
</dbReference>
<dbReference type="InterPro" id="IPR029058">
    <property type="entry name" value="AB_hydrolase_fold"/>
</dbReference>
<dbReference type="Gene3D" id="3.40.50.1820">
    <property type="entry name" value="alpha/beta hydrolase"/>
    <property type="match status" value="1"/>
</dbReference>
<dbReference type="InterPro" id="IPR050471">
    <property type="entry name" value="AB_hydrolase"/>
</dbReference>
<dbReference type="EMBL" id="WEGJ01000052">
    <property type="protein sequence ID" value="MQY16354.1"/>
    <property type="molecule type" value="Genomic_DNA"/>
</dbReference>
<dbReference type="PANTHER" id="PTHR43433">
    <property type="entry name" value="HYDROLASE, ALPHA/BETA FOLD FAMILY PROTEIN"/>
    <property type="match status" value="1"/>
</dbReference>
<comment type="caution">
    <text evidence="2">The sequence shown here is derived from an EMBL/GenBank/DDBJ whole genome shotgun (WGS) entry which is preliminary data.</text>
</comment>